<accession>A0ABR1TQC4</accession>
<evidence type="ECO:0008006" key="5">
    <source>
        <dbReference type="Google" id="ProtNLM"/>
    </source>
</evidence>
<dbReference type="RefSeq" id="XP_066711068.1">
    <property type="nucleotide sequence ID" value="XM_066861958.1"/>
</dbReference>
<feature type="region of interest" description="Disordered" evidence="1">
    <location>
        <begin position="131"/>
        <end position="150"/>
    </location>
</feature>
<evidence type="ECO:0000313" key="4">
    <source>
        <dbReference type="Proteomes" id="UP001480595"/>
    </source>
</evidence>
<gene>
    <name evidence="3" type="ORF">PG994_010549</name>
</gene>
<sequence>MGCSSAESAKVTLLRFFLSFLVFLGVARPASPSPSGLVTSSDGGGTSASGVGSIAVSGAGIDNCSDVSSGVGSSATSADLSSTSSERLAWPFFFFFDFLDGVVNHSSSAATSLELVSSLIACSSTVTGGSVDATGSNSGSSTTPVDSGGTSVSSATEDAFFFLSFDFLTGAHSSSGWASSAPLIGAGVDSEATSCGMATASSLALSDTGSSTVRAVSPRSSKTCDPFWDFLAFLAIDAAPSVSTVSWRSTGWSSI</sequence>
<dbReference type="EMBL" id="JAQQWL010000011">
    <property type="protein sequence ID" value="KAK8048819.1"/>
    <property type="molecule type" value="Genomic_DNA"/>
</dbReference>
<evidence type="ECO:0000256" key="1">
    <source>
        <dbReference type="SAM" id="MobiDB-lite"/>
    </source>
</evidence>
<name>A0ABR1TQC4_9PEZI</name>
<feature type="signal peptide" evidence="2">
    <location>
        <begin position="1"/>
        <end position="32"/>
    </location>
</feature>
<evidence type="ECO:0000313" key="3">
    <source>
        <dbReference type="EMBL" id="KAK8048819.1"/>
    </source>
</evidence>
<keyword evidence="2" id="KW-0732">Signal</keyword>
<evidence type="ECO:0000256" key="2">
    <source>
        <dbReference type="SAM" id="SignalP"/>
    </source>
</evidence>
<comment type="caution">
    <text evidence="3">The sequence shown here is derived from an EMBL/GenBank/DDBJ whole genome shotgun (WGS) entry which is preliminary data.</text>
</comment>
<dbReference type="GeneID" id="92095021"/>
<proteinExistence type="predicted"/>
<keyword evidence="4" id="KW-1185">Reference proteome</keyword>
<protein>
    <recommendedName>
        <fullName evidence="5">Secreted protein</fullName>
    </recommendedName>
</protein>
<feature type="chain" id="PRO_5046184430" description="Secreted protein" evidence="2">
    <location>
        <begin position="33"/>
        <end position="255"/>
    </location>
</feature>
<organism evidence="3 4">
    <name type="scientific">Apiospora phragmitis</name>
    <dbReference type="NCBI Taxonomy" id="2905665"/>
    <lineage>
        <taxon>Eukaryota</taxon>
        <taxon>Fungi</taxon>
        <taxon>Dikarya</taxon>
        <taxon>Ascomycota</taxon>
        <taxon>Pezizomycotina</taxon>
        <taxon>Sordariomycetes</taxon>
        <taxon>Xylariomycetidae</taxon>
        <taxon>Amphisphaeriales</taxon>
        <taxon>Apiosporaceae</taxon>
        <taxon>Apiospora</taxon>
    </lineage>
</organism>
<reference evidence="3 4" key="1">
    <citation type="submission" date="2023-01" db="EMBL/GenBank/DDBJ databases">
        <title>Analysis of 21 Apiospora genomes using comparative genomics revels a genus with tremendous synthesis potential of carbohydrate active enzymes and secondary metabolites.</title>
        <authorList>
            <person name="Sorensen T."/>
        </authorList>
    </citation>
    <scope>NUCLEOTIDE SEQUENCE [LARGE SCALE GENOMIC DNA]</scope>
    <source>
        <strain evidence="3 4">CBS 135458</strain>
    </source>
</reference>
<dbReference type="Proteomes" id="UP001480595">
    <property type="component" value="Unassembled WGS sequence"/>
</dbReference>